<dbReference type="AlphaFoldDB" id="A0A4R1ETW5"/>
<keyword evidence="1" id="KW-1133">Transmembrane helix</keyword>
<keyword evidence="3" id="KW-1185">Reference proteome</keyword>
<evidence type="ECO:0008006" key="4">
    <source>
        <dbReference type="Google" id="ProtNLM"/>
    </source>
</evidence>
<protein>
    <recommendedName>
        <fullName evidence="4">Anti-sigma-K factor rskA</fullName>
    </recommendedName>
</protein>
<evidence type="ECO:0000313" key="3">
    <source>
        <dbReference type="Proteomes" id="UP000294887"/>
    </source>
</evidence>
<name>A0A4R1ETW5_9GAMM</name>
<keyword evidence="1" id="KW-0812">Transmembrane</keyword>
<evidence type="ECO:0000313" key="2">
    <source>
        <dbReference type="EMBL" id="TCJ83254.1"/>
    </source>
</evidence>
<comment type="caution">
    <text evidence="2">The sequence shown here is derived from an EMBL/GenBank/DDBJ whole genome shotgun (WGS) entry which is preliminary data.</text>
</comment>
<sequence length="175" mass="19838">MNTQIKTSNRTSLPLWFLVLLTAALIFAISQIGVSAYKKMQIKDPEVKAEISQIQSRKELLLLQPNVVNTNWLRTLNPLMKNVEGSIVWSGALQQGVVEFINLPKIKDNQYYQLWVHDLAEASNQASLVSVFKSPNDKELLMSFDTIKIKSPYKFELVLHTEGETTNQPLLLAQP</sequence>
<gene>
    <name evidence="2" type="ORF">EV695_3994</name>
</gene>
<accession>A0A4R1ETW5</accession>
<proteinExistence type="predicted"/>
<feature type="transmembrane region" description="Helical" evidence="1">
    <location>
        <begin position="15"/>
        <end position="34"/>
    </location>
</feature>
<dbReference type="RefSeq" id="WP_131907727.1">
    <property type="nucleotide sequence ID" value="NZ_BAAAFU010000007.1"/>
</dbReference>
<organism evidence="2 3">
    <name type="scientific">Cocleimonas flava</name>
    <dbReference type="NCBI Taxonomy" id="634765"/>
    <lineage>
        <taxon>Bacteria</taxon>
        <taxon>Pseudomonadati</taxon>
        <taxon>Pseudomonadota</taxon>
        <taxon>Gammaproteobacteria</taxon>
        <taxon>Thiotrichales</taxon>
        <taxon>Thiotrichaceae</taxon>
        <taxon>Cocleimonas</taxon>
    </lineage>
</organism>
<dbReference type="EMBL" id="SMFQ01000005">
    <property type="protein sequence ID" value="TCJ83254.1"/>
    <property type="molecule type" value="Genomic_DNA"/>
</dbReference>
<keyword evidence="1" id="KW-0472">Membrane</keyword>
<dbReference type="Proteomes" id="UP000294887">
    <property type="component" value="Unassembled WGS sequence"/>
</dbReference>
<reference evidence="2 3" key="1">
    <citation type="submission" date="2019-03" db="EMBL/GenBank/DDBJ databases">
        <title>Genomic Encyclopedia of Type Strains, Phase IV (KMG-IV): sequencing the most valuable type-strain genomes for metagenomic binning, comparative biology and taxonomic classification.</title>
        <authorList>
            <person name="Goeker M."/>
        </authorList>
    </citation>
    <scope>NUCLEOTIDE SEQUENCE [LARGE SCALE GENOMIC DNA]</scope>
    <source>
        <strain evidence="2 3">DSM 24830</strain>
    </source>
</reference>
<dbReference type="OrthoDB" id="5624446at2"/>
<evidence type="ECO:0000256" key="1">
    <source>
        <dbReference type="SAM" id="Phobius"/>
    </source>
</evidence>